<reference evidence="5 6" key="1">
    <citation type="submission" date="2018-03" db="EMBL/GenBank/DDBJ databases">
        <title>Genomic Encyclopedia of Archaeal and Bacterial Type Strains, Phase II (KMG-II): from individual species to whole genera.</title>
        <authorList>
            <person name="Goeker M."/>
        </authorList>
    </citation>
    <scope>NUCLEOTIDE SEQUENCE [LARGE SCALE GENOMIC DNA]</scope>
    <source>
        <strain evidence="5 6">DSM 101533</strain>
    </source>
</reference>
<dbReference type="InterPro" id="IPR036388">
    <property type="entry name" value="WH-like_DNA-bd_sf"/>
</dbReference>
<evidence type="ECO:0000256" key="2">
    <source>
        <dbReference type="ARBA" id="ARBA00023125"/>
    </source>
</evidence>
<keyword evidence="3" id="KW-0804">Transcription</keyword>
<feature type="domain" description="HTH hxlR-type" evidence="4">
    <location>
        <begin position="9"/>
        <end position="107"/>
    </location>
</feature>
<organism evidence="5 6">
    <name type="scientific">Yoonia maritima</name>
    <dbReference type="NCBI Taxonomy" id="1435347"/>
    <lineage>
        <taxon>Bacteria</taxon>
        <taxon>Pseudomonadati</taxon>
        <taxon>Pseudomonadota</taxon>
        <taxon>Alphaproteobacteria</taxon>
        <taxon>Rhodobacterales</taxon>
        <taxon>Paracoccaceae</taxon>
        <taxon>Yoonia</taxon>
    </lineage>
</organism>
<evidence type="ECO:0000313" key="5">
    <source>
        <dbReference type="EMBL" id="PRY77375.1"/>
    </source>
</evidence>
<dbReference type="RefSeq" id="WP_106357983.1">
    <property type="nucleotide sequence ID" value="NZ_PVTP01000006.1"/>
</dbReference>
<gene>
    <name evidence="5" type="ORF">CLV80_106221</name>
</gene>
<dbReference type="Pfam" id="PF01638">
    <property type="entry name" value="HxlR"/>
    <property type="match status" value="1"/>
</dbReference>
<evidence type="ECO:0000256" key="1">
    <source>
        <dbReference type="ARBA" id="ARBA00023015"/>
    </source>
</evidence>
<evidence type="ECO:0000259" key="4">
    <source>
        <dbReference type="PROSITE" id="PS51118"/>
    </source>
</evidence>
<dbReference type="PANTHER" id="PTHR33204:SF18">
    <property type="entry name" value="TRANSCRIPTIONAL REGULATORY PROTEIN"/>
    <property type="match status" value="1"/>
</dbReference>
<dbReference type="OrthoDB" id="9782219at2"/>
<dbReference type="PROSITE" id="PS51118">
    <property type="entry name" value="HTH_HXLR"/>
    <property type="match status" value="1"/>
</dbReference>
<dbReference type="EMBL" id="PVTP01000006">
    <property type="protein sequence ID" value="PRY77375.1"/>
    <property type="molecule type" value="Genomic_DNA"/>
</dbReference>
<sequence>MKTDHRSPCPISSFLDLWGDRWTLIIIRDMLVGKRRFSDLEAGNERVPASILANRMKQLTELGVAKRVQYSERPPRYEYHLTDKGKALRPVLIAMSNWSEENLDDRWHTPDWFREGRGAPGRN</sequence>
<dbReference type="SUPFAM" id="SSF46785">
    <property type="entry name" value="Winged helix' DNA-binding domain"/>
    <property type="match status" value="1"/>
</dbReference>
<comment type="caution">
    <text evidence="5">The sequence shown here is derived from an EMBL/GenBank/DDBJ whole genome shotgun (WGS) entry which is preliminary data.</text>
</comment>
<keyword evidence="2 5" id="KW-0238">DNA-binding</keyword>
<dbReference type="InterPro" id="IPR036390">
    <property type="entry name" value="WH_DNA-bd_sf"/>
</dbReference>
<keyword evidence="1" id="KW-0805">Transcription regulation</keyword>
<dbReference type="PANTHER" id="PTHR33204">
    <property type="entry name" value="TRANSCRIPTIONAL REGULATOR, MARR FAMILY"/>
    <property type="match status" value="1"/>
</dbReference>
<accession>A0A2T0VYR3</accession>
<proteinExistence type="predicted"/>
<protein>
    <submittedName>
        <fullName evidence="5">DNA-binding HxlR family transcriptional regulator</fullName>
    </submittedName>
</protein>
<dbReference type="InterPro" id="IPR002577">
    <property type="entry name" value="HTH_HxlR"/>
</dbReference>
<evidence type="ECO:0000256" key="3">
    <source>
        <dbReference type="ARBA" id="ARBA00023163"/>
    </source>
</evidence>
<evidence type="ECO:0000313" key="6">
    <source>
        <dbReference type="Proteomes" id="UP000238007"/>
    </source>
</evidence>
<dbReference type="AlphaFoldDB" id="A0A2T0VYR3"/>
<dbReference type="Gene3D" id="1.10.10.10">
    <property type="entry name" value="Winged helix-like DNA-binding domain superfamily/Winged helix DNA-binding domain"/>
    <property type="match status" value="1"/>
</dbReference>
<dbReference type="GO" id="GO:0003677">
    <property type="term" value="F:DNA binding"/>
    <property type="evidence" value="ECO:0007669"/>
    <property type="project" value="UniProtKB-KW"/>
</dbReference>
<keyword evidence="6" id="KW-1185">Reference proteome</keyword>
<dbReference type="Proteomes" id="UP000238007">
    <property type="component" value="Unassembled WGS sequence"/>
</dbReference>
<name>A0A2T0VYR3_9RHOB</name>